<evidence type="ECO:0000313" key="1">
    <source>
        <dbReference type="EMBL" id="KAK3760289.1"/>
    </source>
</evidence>
<gene>
    <name evidence="1" type="ORF">RRG08_064919</name>
</gene>
<keyword evidence="2" id="KW-1185">Reference proteome</keyword>
<accession>A0AAE1D7G6</accession>
<dbReference type="EMBL" id="JAWDGP010005027">
    <property type="protein sequence ID" value="KAK3760289.1"/>
    <property type="molecule type" value="Genomic_DNA"/>
</dbReference>
<evidence type="ECO:0000313" key="2">
    <source>
        <dbReference type="Proteomes" id="UP001283361"/>
    </source>
</evidence>
<organism evidence="1 2">
    <name type="scientific">Elysia crispata</name>
    <name type="common">lettuce slug</name>
    <dbReference type="NCBI Taxonomy" id="231223"/>
    <lineage>
        <taxon>Eukaryota</taxon>
        <taxon>Metazoa</taxon>
        <taxon>Spiralia</taxon>
        <taxon>Lophotrochozoa</taxon>
        <taxon>Mollusca</taxon>
        <taxon>Gastropoda</taxon>
        <taxon>Heterobranchia</taxon>
        <taxon>Euthyneura</taxon>
        <taxon>Panpulmonata</taxon>
        <taxon>Sacoglossa</taxon>
        <taxon>Placobranchoidea</taxon>
        <taxon>Plakobranchidae</taxon>
        <taxon>Elysia</taxon>
    </lineage>
</organism>
<dbReference type="Proteomes" id="UP001283361">
    <property type="component" value="Unassembled WGS sequence"/>
</dbReference>
<dbReference type="AlphaFoldDB" id="A0AAE1D7G6"/>
<name>A0AAE1D7G6_9GAST</name>
<proteinExistence type="predicted"/>
<sequence length="129" mass="13944">MMRSDSGPEVVGAIEQDESLKKISRGFLFALKSVSECCCPDAVTAAFSTNYLIRPVPAIRVKSLVHFAVTMEPSLAGALLHGHQVFKPKKLKGSSQLQGRCPDQLVISSLCGYSMRFSDVPMIRDGAGE</sequence>
<reference evidence="1" key="1">
    <citation type="journal article" date="2023" name="G3 (Bethesda)">
        <title>A reference genome for the long-term kleptoplast-retaining sea slug Elysia crispata morphotype clarki.</title>
        <authorList>
            <person name="Eastman K.E."/>
            <person name="Pendleton A.L."/>
            <person name="Shaikh M.A."/>
            <person name="Suttiyut T."/>
            <person name="Ogas R."/>
            <person name="Tomko P."/>
            <person name="Gavelis G."/>
            <person name="Widhalm J.R."/>
            <person name="Wisecaver J.H."/>
        </authorList>
    </citation>
    <scope>NUCLEOTIDE SEQUENCE</scope>
    <source>
        <strain evidence="1">ECLA1</strain>
    </source>
</reference>
<comment type="caution">
    <text evidence="1">The sequence shown here is derived from an EMBL/GenBank/DDBJ whole genome shotgun (WGS) entry which is preliminary data.</text>
</comment>
<protein>
    <submittedName>
        <fullName evidence="1">Uncharacterized protein</fullName>
    </submittedName>
</protein>